<dbReference type="EMBL" id="RXIC02000019">
    <property type="protein sequence ID" value="KAB1227847.1"/>
    <property type="molecule type" value="Genomic_DNA"/>
</dbReference>
<evidence type="ECO:0000313" key="1">
    <source>
        <dbReference type="EMBL" id="KAB1227847.1"/>
    </source>
</evidence>
<name>A0A6A1WVX1_9ROSI</name>
<gene>
    <name evidence="1" type="ORF">CJ030_MR1G001681</name>
</gene>
<comment type="caution">
    <text evidence="1">The sequence shown here is derived from an EMBL/GenBank/DDBJ whole genome shotgun (WGS) entry which is preliminary data.</text>
</comment>
<organism evidence="1 2">
    <name type="scientific">Morella rubra</name>
    <name type="common">Chinese bayberry</name>
    <dbReference type="NCBI Taxonomy" id="262757"/>
    <lineage>
        <taxon>Eukaryota</taxon>
        <taxon>Viridiplantae</taxon>
        <taxon>Streptophyta</taxon>
        <taxon>Embryophyta</taxon>
        <taxon>Tracheophyta</taxon>
        <taxon>Spermatophyta</taxon>
        <taxon>Magnoliopsida</taxon>
        <taxon>eudicotyledons</taxon>
        <taxon>Gunneridae</taxon>
        <taxon>Pentapetalae</taxon>
        <taxon>rosids</taxon>
        <taxon>fabids</taxon>
        <taxon>Fagales</taxon>
        <taxon>Myricaceae</taxon>
        <taxon>Morella</taxon>
    </lineage>
</organism>
<reference evidence="1 2" key="1">
    <citation type="journal article" date="2019" name="Plant Biotechnol. J.">
        <title>The red bayberry genome and genetic basis of sex determination.</title>
        <authorList>
            <person name="Jia H.M."/>
            <person name="Jia H.J."/>
            <person name="Cai Q.L."/>
            <person name="Wang Y."/>
            <person name="Zhao H.B."/>
            <person name="Yang W.F."/>
            <person name="Wang G.Y."/>
            <person name="Li Y.H."/>
            <person name="Zhan D.L."/>
            <person name="Shen Y.T."/>
            <person name="Niu Q.F."/>
            <person name="Chang L."/>
            <person name="Qiu J."/>
            <person name="Zhao L."/>
            <person name="Xie H.B."/>
            <person name="Fu W.Y."/>
            <person name="Jin J."/>
            <person name="Li X.W."/>
            <person name="Jiao Y."/>
            <person name="Zhou C.C."/>
            <person name="Tu T."/>
            <person name="Chai C.Y."/>
            <person name="Gao J.L."/>
            <person name="Fan L.J."/>
            <person name="van de Weg E."/>
            <person name="Wang J.Y."/>
            <person name="Gao Z.S."/>
        </authorList>
    </citation>
    <scope>NUCLEOTIDE SEQUENCE [LARGE SCALE GENOMIC DNA]</scope>
    <source>
        <tissue evidence="1">Leaves</tissue>
    </source>
</reference>
<sequence length="100" mass="10315">MEIAQKLSYSRTLVKEVGDVKRCGSVAEAGSRTLVGEVGDVERRGSLAEAGSRTLVGEVGDVERGGSIAEAGVLTAHPSSISLFLGSTLSVLLPVEFALI</sequence>
<dbReference type="Proteomes" id="UP000516437">
    <property type="component" value="Chromosome 1"/>
</dbReference>
<protein>
    <submittedName>
        <fullName evidence="1">Uncharacterized protein</fullName>
    </submittedName>
</protein>
<dbReference type="AlphaFoldDB" id="A0A6A1WVX1"/>
<evidence type="ECO:0000313" key="2">
    <source>
        <dbReference type="Proteomes" id="UP000516437"/>
    </source>
</evidence>
<accession>A0A6A1WVX1</accession>
<proteinExistence type="predicted"/>
<keyword evidence="2" id="KW-1185">Reference proteome</keyword>